<sequence length="337" mass="35555">MMWQCYSKRPIGDTGRSGTFSLQRVSWQCAKCSTSRRRLAADASGNSADRSHVDVQAGTHSQHEARKSDTLRSLCNETPSTPEETGEATREAPEDEPPGNSTAFSTKGQGRISRVQQRGPSLVLSTDENDGNIADGPNGSGSQSSACPDLRMGSAISDGSKDPDDCDKQMANQDSHTVADGLSNAEDLYHRAHVGSTARKFIVDARLPGEKMDTGGSGKEAAAEGAEEEAGIEGAAQEPNAEILMEMDTEGPDEAVAEAAEEEAVAEDVEEEDAEGTKEVVAPRAPEGAQMVVDAQDLEELDAEGSDEEVDAKGSVVASSKPIHLKLMGLLRTPPNS</sequence>
<reference evidence="2" key="1">
    <citation type="journal article" date="2020" name="Stud. Mycol.">
        <title>101 Dothideomycetes genomes: a test case for predicting lifestyles and emergence of pathogens.</title>
        <authorList>
            <person name="Haridas S."/>
            <person name="Albert R."/>
            <person name="Binder M."/>
            <person name="Bloem J."/>
            <person name="Labutti K."/>
            <person name="Salamov A."/>
            <person name="Andreopoulos B."/>
            <person name="Baker S."/>
            <person name="Barry K."/>
            <person name="Bills G."/>
            <person name="Bluhm B."/>
            <person name="Cannon C."/>
            <person name="Castanera R."/>
            <person name="Culley D."/>
            <person name="Daum C."/>
            <person name="Ezra D."/>
            <person name="Gonzalez J."/>
            <person name="Henrissat B."/>
            <person name="Kuo A."/>
            <person name="Liang C."/>
            <person name="Lipzen A."/>
            <person name="Lutzoni F."/>
            <person name="Magnuson J."/>
            <person name="Mondo S."/>
            <person name="Nolan M."/>
            <person name="Ohm R."/>
            <person name="Pangilinan J."/>
            <person name="Park H.-J."/>
            <person name="Ramirez L."/>
            <person name="Alfaro M."/>
            <person name="Sun H."/>
            <person name="Tritt A."/>
            <person name="Yoshinaga Y."/>
            <person name="Zwiers L.-H."/>
            <person name="Turgeon B."/>
            <person name="Goodwin S."/>
            <person name="Spatafora J."/>
            <person name="Crous P."/>
            <person name="Grigoriev I."/>
        </authorList>
    </citation>
    <scope>NUCLEOTIDE SEQUENCE</scope>
    <source>
        <strain evidence="2">CBS 122368</strain>
    </source>
</reference>
<gene>
    <name evidence="2" type="ORF">BU26DRAFT_508446</name>
</gene>
<protein>
    <submittedName>
        <fullName evidence="2">Uncharacterized protein</fullName>
    </submittedName>
</protein>
<dbReference type="AlphaFoldDB" id="A0A6A6I3N2"/>
<feature type="compositionally biased region" description="Basic and acidic residues" evidence="1">
    <location>
        <begin position="159"/>
        <end position="168"/>
    </location>
</feature>
<feature type="region of interest" description="Disordered" evidence="1">
    <location>
        <begin position="251"/>
        <end position="279"/>
    </location>
</feature>
<name>A0A6A6I3N2_9PLEO</name>
<feature type="compositionally biased region" description="Basic and acidic residues" evidence="1">
    <location>
        <begin position="201"/>
        <end position="213"/>
    </location>
</feature>
<dbReference type="OrthoDB" id="10421486at2759"/>
<keyword evidence="3" id="KW-1185">Reference proteome</keyword>
<feature type="compositionally biased region" description="Basic and acidic residues" evidence="1">
    <location>
        <begin position="61"/>
        <end position="70"/>
    </location>
</feature>
<accession>A0A6A6I3N2</accession>
<feature type="compositionally biased region" description="Polar residues" evidence="1">
    <location>
        <begin position="99"/>
        <end position="126"/>
    </location>
</feature>
<feature type="compositionally biased region" description="Polar residues" evidence="1">
    <location>
        <begin position="71"/>
        <end position="83"/>
    </location>
</feature>
<feature type="region of interest" description="Disordered" evidence="1">
    <location>
        <begin position="199"/>
        <end position="238"/>
    </location>
</feature>
<dbReference type="GeneID" id="54580408"/>
<dbReference type="EMBL" id="ML987201">
    <property type="protein sequence ID" value="KAF2245105.1"/>
    <property type="molecule type" value="Genomic_DNA"/>
</dbReference>
<dbReference type="RefSeq" id="XP_033680109.1">
    <property type="nucleotide sequence ID" value="XM_033827078.1"/>
</dbReference>
<proteinExistence type="predicted"/>
<evidence type="ECO:0000313" key="2">
    <source>
        <dbReference type="EMBL" id="KAF2245105.1"/>
    </source>
</evidence>
<dbReference type="Proteomes" id="UP000800094">
    <property type="component" value="Unassembled WGS sequence"/>
</dbReference>
<evidence type="ECO:0000313" key="3">
    <source>
        <dbReference type="Proteomes" id="UP000800094"/>
    </source>
</evidence>
<feature type="compositionally biased region" description="Acidic residues" evidence="1">
    <location>
        <begin position="251"/>
        <end position="274"/>
    </location>
</feature>
<organism evidence="2 3">
    <name type="scientific">Trematosphaeria pertusa</name>
    <dbReference type="NCBI Taxonomy" id="390896"/>
    <lineage>
        <taxon>Eukaryota</taxon>
        <taxon>Fungi</taxon>
        <taxon>Dikarya</taxon>
        <taxon>Ascomycota</taxon>
        <taxon>Pezizomycotina</taxon>
        <taxon>Dothideomycetes</taxon>
        <taxon>Pleosporomycetidae</taxon>
        <taxon>Pleosporales</taxon>
        <taxon>Massarineae</taxon>
        <taxon>Trematosphaeriaceae</taxon>
        <taxon>Trematosphaeria</taxon>
    </lineage>
</organism>
<feature type="region of interest" description="Disordered" evidence="1">
    <location>
        <begin position="41"/>
        <end position="179"/>
    </location>
</feature>
<evidence type="ECO:0000256" key="1">
    <source>
        <dbReference type="SAM" id="MobiDB-lite"/>
    </source>
</evidence>